<evidence type="ECO:0000256" key="2">
    <source>
        <dbReference type="ARBA" id="ARBA00011534"/>
    </source>
</evidence>
<dbReference type="Gene3D" id="1.10.510.10">
    <property type="entry name" value="Transferase(Phosphotransferase) domain 1"/>
    <property type="match status" value="1"/>
</dbReference>
<comment type="catalytic activity">
    <reaction evidence="9">
        <text>L-seryl-[protein] + ATP = O-phospho-L-seryl-[protein] + ADP + H(+)</text>
        <dbReference type="Rhea" id="RHEA:17989"/>
        <dbReference type="Rhea" id="RHEA-COMP:9863"/>
        <dbReference type="Rhea" id="RHEA-COMP:11604"/>
        <dbReference type="ChEBI" id="CHEBI:15378"/>
        <dbReference type="ChEBI" id="CHEBI:29999"/>
        <dbReference type="ChEBI" id="CHEBI:30616"/>
        <dbReference type="ChEBI" id="CHEBI:83421"/>
        <dbReference type="ChEBI" id="CHEBI:456216"/>
        <dbReference type="EC" id="2.7.11.1"/>
    </reaction>
</comment>
<dbReference type="EC" id="2.7.11.1" evidence="3"/>
<name>A0A9P8M4H6_9HYPO</name>
<organism evidence="11 12">
    <name type="scientific">Metarhizium humberi</name>
    <dbReference type="NCBI Taxonomy" id="2596975"/>
    <lineage>
        <taxon>Eukaryota</taxon>
        <taxon>Fungi</taxon>
        <taxon>Dikarya</taxon>
        <taxon>Ascomycota</taxon>
        <taxon>Pezizomycotina</taxon>
        <taxon>Sordariomycetes</taxon>
        <taxon>Hypocreomycetidae</taxon>
        <taxon>Hypocreales</taxon>
        <taxon>Clavicipitaceae</taxon>
        <taxon>Metarhizium</taxon>
    </lineage>
</organism>
<dbReference type="InterPro" id="IPR000719">
    <property type="entry name" value="Prot_kinase_dom"/>
</dbReference>
<keyword evidence="12" id="KW-1185">Reference proteome</keyword>
<evidence type="ECO:0000256" key="4">
    <source>
        <dbReference type="ARBA" id="ARBA00013948"/>
    </source>
</evidence>
<accession>A0A9P8M4H6</accession>
<proteinExistence type="predicted"/>
<evidence type="ECO:0000256" key="9">
    <source>
        <dbReference type="ARBA" id="ARBA00048679"/>
    </source>
</evidence>
<evidence type="ECO:0000313" key="12">
    <source>
        <dbReference type="Proteomes" id="UP000764110"/>
    </source>
</evidence>
<evidence type="ECO:0000256" key="5">
    <source>
        <dbReference type="ARBA" id="ARBA00019973"/>
    </source>
</evidence>
<dbReference type="PROSITE" id="PS00109">
    <property type="entry name" value="PROTEIN_KINASE_TYR"/>
    <property type="match status" value="1"/>
</dbReference>
<dbReference type="InterPro" id="IPR011009">
    <property type="entry name" value="Kinase-like_dom_sf"/>
</dbReference>
<gene>
    <name evidence="11" type="ORF">MHUMG1_08771</name>
</gene>
<comment type="caution">
    <text evidence="11">The sequence shown here is derived from an EMBL/GenBank/DDBJ whole genome shotgun (WGS) entry which is preliminary data.</text>
</comment>
<evidence type="ECO:0000256" key="7">
    <source>
        <dbReference type="ARBA" id="ARBA00033194"/>
    </source>
</evidence>
<evidence type="ECO:0000259" key="10">
    <source>
        <dbReference type="PROSITE" id="PS50011"/>
    </source>
</evidence>
<dbReference type="SUPFAM" id="SSF56112">
    <property type="entry name" value="Protein kinase-like (PK-like)"/>
    <property type="match status" value="1"/>
</dbReference>
<comment type="function">
    <text evidence="1">Component of the EKC/KEOPS complex that is required for the formation of a threonylcarbamoyl group on adenosine at position 37 (t(6)A37) in tRNAs that read codons beginning with adenine. The complex is probably involved in the transfer of the threonylcarbamoyl moiety of threonylcarbamoyl-AMP (TC-AMP) to the N6 group of A37. BUD32 has ATPase activity in the context of the EKC/KEOPS complex and likely plays a supporting role to the catalytic subunit KAE1. The EKC/KEOPS complex also promotes both telomere uncapping and telomere elongation. The complex is required for efficient recruitment of transcriptional coactivators.</text>
</comment>
<evidence type="ECO:0000256" key="3">
    <source>
        <dbReference type="ARBA" id="ARBA00012513"/>
    </source>
</evidence>
<dbReference type="InterPro" id="IPR008266">
    <property type="entry name" value="Tyr_kinase_AS"/>
</dbReference>
<protein>
    <recommendedName>
        <fullName evidence="5">EKC/KEOPS complex subunit BUD32</fullName>
        <ecNumber evidence="3">2.7.11.1</ecNumber>
    </recommendedName>
    <alternativeName>
        <fullName evidence="6 7">Atypical Serine/threonine protein kinase BUD32</fullName>
    </alternativeName>
    <alternativeName>
        <fullName evidence="4">EKC/KEOPS complex subunit bud32</fullName>
    </alternativeName>
</protein>
<feature type="domain" description="Protein kinase" evidence="10">
    <location>
        <begin position="1"/>
        <end position="346"/>
    </location>
</feature>
<comment type="subunit">
    <text evidence="2">Component of the EKC/KEOPS complex composed of at least BUD32, CGI121, GON7, KAE1 and PCC1; the whole complex dimerizes.</text>
</comment>
<dbReference type="Proteomes" id="UP000764110">
    <property type="component" value="Unassembled WGS sequence"/>
</dbReference>
<evidence type="ECO:0000313" key="11">
    <source>
        <dbReference type="EMBL" id="KAH0593633.1"/>
    </source>
</evidence>
<evidence type="ECO:0000256" key="6">
    <source>
        <dbReference type="ARBA" id="ARBA00030980"/>
    </source>
</evidence>
<dbReference type="GO" id="GO:0005524">
    <property type="term" value="F:ATP binding"/>
    <property type="evidence" value="ECO:0007669"/>
    <property type="project" value="InterPro"/>
</dbReference>
<evidence type="ECO:0000256" key="1">
    <source>
        <dbReference type="ARBA" id="ARBA00003747"/>
    </source>
</evidence>
<reference evidence="11 12" key="1">
    <citation type="submission" date="2020-07" db="EMBL/GenBank/DDBJ databases">
        <title>Metarhizium humberi genome.</title>
        <authorList>
            <person name="Lysoe E."/>
        </authorList>
    </citation>
    <scope>NUCLEOTIDE SEQUENCE [LARGE SCALE GENOMIC DNA]</scope>
    <source>
        <strain evidence="11 12">ESALQ1638</strain>
    </source>
</reference>
<sequence>MSMNQEDDVTWYVNCHPLAALELPFPIKTVSLKSLTELDRLAPQVDLVSYPGTPCISTTKITAVFKYWFMENGMFRTWYELNSWSRLPRDHPHIVPFDSVVLNATGGIVGFTTLFIPGGTLKDNNATTRPFRLRWFYQLLSVVDDLNYQYGIMHQDIAPRNIVIDEEEDNLRIFDFNYSIMIDKHYTPDRDDIKGVIFTLYEIITLDEHFRELPHEEQDAEALLQAEWLKHPEVKLDSDIQAFRSALDAWATNRKGKEFKPRDTWVQWPWMPKPPLGPVLNYGPNGEVTGKEMEPVPVLIRKELVQMGEPYWDWERPASYRLGGALKADAGKEVDMLPVGEEPNGV</sequence>
<dbReference type="GO" id="GO:0004674">
    <property type="term" value="F:protein serine/threonine kinase activity"/>
    <property type="evidence" value="ECO:0007669"/>
    <property type="project" value="UniProtKB-EC"/>
</dbReference>
<dbReference type="AlphaFoldDB" id="A0A9P8M4H6"/>
<comment type="catalytic activity">
    <reaction evidence="8">
        <text>L-threonyl-[protein] + ATP = O-phospho-L-threonyl-[protein] + ADP + H(+)</text>
        <dbReference type="Rhea" id="RHEA:46608"/>
        <dbReference type="Rhea" id="RHEA-COMP:11060"/>
        <dbReference type="Rhea" id="RHEA-COMP:11605"/>
        <dbReference type="ChEBI" id="CHEBI:15378"/>
        <dbReference type="ChEBI" id="CHEBI:30013"/>
        <dbReference type="ChEBI" id="CHEBI:30616"/>
        <dbReference type="ChEBI" id="CHEBI:61977"/>
        <dbReference type="ChEBI" id="CHEBI:456216"/>
        <dbReference type="EC" id="2.7.11.1"/>
    </reaction>
</comment>
<dbReference type="PROSITE" id="PS50011">
    <property type="entry name" value="PROTEIN_KINASE_DOM"/>
    <property type="match status" value="1"/>
</dbReference>
<dbReference type="EMBL" id="JACEFI010000020">
    <property type="protein sequence ID" value="KAH0593633.1"/>
    <property type="molecule type" value="Genomic_DNA"/>
</dbReference>
<evidence type="ECO:0000256" key="8">
    <source>
        <dbReference type="ARBA" id="ARBA00047899"/>
    </source>
</evidence>